<dbReference type="Proteomes" id="UP001430953">
    <property type="component" value="Unassembled WGS sequence"/>
</dbReference>
<keyword evidence="2" id="KW-1185">Reference proteome</keyword>
<accession>A0AAW2FUQ2</accession>
<evidence type="ECO:0000313" key="1">
    <source>
        <dbReference type="EMBL" id="KAL0117630.1"/>
    </source>
</evidence>
<proteinExistence type="predicted"/>
<gene>
    <name evidence="1" type="ORF">PUN28_008782</name>
</gene>
<organism evidence="1 2">
    <name type="scientific">Cardiocondyla obscurior</name>
    <dbReference type="NCBI Taxonomy" id="286306"/>
    <lineage>
        <taxon>Eukaryota</taxon>
        <taxon>Metazoa</taxon>
        <taxon>Ecdysozoa</taxon>
        <taxon>Arthropoda</taxon>
        <taxon>Hexapoda</taxon>
        <taxon>Insecta</taxon>
        <taxon>Pterygota</taxon>
        <taxon>Neoptera</taxon>
        <taxon>Endopterygota</taxon>
        <taxon>Hymenoptera</taxon>
        <taxon>Apocrita</taxon>
        <taxon>Aculeata</taxon>
        <taxon>Formicoidea</taxon>
        <taxon>Formicidae</taxon>
        <taxon>Myrmicinae</taxon>
        <taxon>Cardiocondyla</taxon>
    </lineage>
</organism>
<name>A0AAW2FUQ2_9HYME</name>
<dbReference type="EMBL" id="JADYXP020000008">
    <property type="protein sequence ID" value="KAL0117630.1"/>
    <property type="molecule type" value="Genomic_DNA"/>
</dbReference>
<dbReference type="AlphaFoldDB" id="A0AAW2FUQ2"/>
<comment type="caution">
    <text evidence="1">The sequence shown here is derived from an EMBL/GenBank/DDBJ whole genome shotgun (WGS) entry which is preliminary data.</text>
</comment>
<sequence>MIPQIGVRIEFLSKWNLAFKEEMTDFEKRRF</sequence>
<evidence type="ECO:0000313" key="2">
    <source>
        <dbReference type="Proteomes" id="UP001430953"/>
    </source>
</evidence>
<reference evidence="1 2" key="1">
    <citation type="submission" date="2023-03" db="EMBL/GenBank/DDBJ databases">
        <title>High recombination rates correlate with genetic variation in Cardiocondyla obscurior ants.</title>
        <authorList>
            <person name="Errbii M."/>
        </authorList>
    </citation>
    <scope>NUCLEOTIDE SEQUENCE [LARGE SCALE GENOMIC DNA]</scope>
    <source>
        <strain evidence="1">Alpha-2009</strain>
        <tissue evidence="1">Whole body</tissue>
    </source>
</reference>
<protein>
    <submittedName>
        <fullName evidence="1">Uncharacterized protein</fullName>
    </submittedName>
</protein>